<dbReference type="InterPro" id="IPR029044">
    <property type="entry name" value="Nucleotide-diphossugar_trans"/>
</dbReference>
<accession>A0A6L6G856</accession>
<dbReference type="SUPFAM" id="SSF53448">
    <property type="entry name" value="Nucleotide-diphospho-sugar transferases"/>
    <property type="match status" value="1"/>
</dbReference>
<comment type="caution">
    <text evidence="2">The sequence shown here is derived from an EMBL/GenBank/DDBJ whole genome shotgun (WGS) entry which is preliminary data.</text>
</comment>
<dbReference type="GO" id="GO:0016758">
    <property type="term" value="F:hexosyltransferase activity"/>
    <property type="evidence" value="ECO:0007669"/>
    <property type="project" value="UniProtKB-ARBA"/>
</dbReference>
<proteinExistence type="predicted"/>
<organism evidence="2 3">
    <name type="scientific">Streptococcus uberis</name>
    <dbReference type="NCBI Taxonomy" id="1349"/>
    <lineage>
        <taxon>Bacteria</taxon>
        <taxon>Bacillati</taxon>
        <taxon>Bacillota</taxon>
        <taxon>Bacilli</taxon>
        <taxon>Lactobacillales</taxon>
        <taxon>Streptococcaceae</taxon>
        <taxon>Streptococcus</taxon>
    </lineage>
</organism>
<dbReference type="AlphaFoldDB" id="A0A6L6G856"/>
<evidence type="ECO:0000313" key="3">
    <source>
        <dbReference type="Proteomes" id="UP000483839"/>
    </source>
</evidence>
<dbReference type="EMBL" id="WLXI01000040">
    <property type="protein sequence ID" value="MTD01592.1"/>
    <property type="molecule type" value="Genomic_DNA"/>
</dbReference>
<dbReference type="Pfam" id="PF00535">
    <property type="entry name" value="Glycos_transf_2"/>
    <property type="match status" value="1"/>
</dbReference>
<dbReference type="Proteomes" id="UP000483839">
    <property type="component" value="Unassembled WGS sequence"/>
</dbReference>
<dbReference type="PANTHER" id="PTHR22916">
    <property type="entry name" value="GLYCOSYLTRANSFERASE"/>
    <property type="match status" value="1"/>
</dbReference>
<evidence type="ECO:0000259" key="1">
    <source>
        <dbReference type="Pfam" id="PF00535"/>
    </source>
</evidence>
<dbReference type="PANTHER" id="PTHR22916:SF3">
    <property type="entry name" value="UDP-GLCNAC:BETAGAL BETA-1,3-N-ACETYLGLUCOSAMINYLTRANSFERASE-LIKE PROTEIN 1"/>
    <property type="match status" value="1"/>
</dbReference>
<dbReference type="InterPro" id="IPR001173">
    <property type="entry name" value="Glyco_trans_2-like"/>
</dbReference>
<feature type="domain" description="Glycosyltransferase 2-like" evidence="1">
    <location>
        <begin position="33"/>
        <end position="150"/>
    </location>
</feature>
<gene>
    <name evidence="2" type="ORF">GKS16_04815</name>
</gene>
<sequence length="476" mass="55971">MILLMTIFRRKTLQQVSINGMVNGKLQMNKLVSIIVTCYNHENYIQQCLESIFQQTYPSIELIVFNDGSTDKSEDIIKEVLTKAPFERIDFFSHENHGLVATRNKALPKIKGDYFLFVDSDNFLEPNYIEEMLKTAEKKGLDIVYTKLINPDNGALVLEAQDFNLGHYYIENFIDSCSLVRTSIIGDVKYDMNLNYKKLEDYDFFFNLIVNKEAKAGPCHSTHLNYRVIENSMSARNDLKYYYQVYAYILGKFFLDNPNLAKVALQENFERLFQLSSIEEQYFNQSITIYYSFDETPIFNHENILTFKLKNRDTLDFEIPDKVTFIRIDPSEIPSFFKELNLMEKRFRTSFEPININGLAIADGFVFPIFDPQLTFDVSNCQTKQFTLVYERHNIGNIYYEDYIAKTLSEEIVKKDAIIKELEEFRVKSTILEDQRQYYKRELEDMVIRYNSVIHSRRWTIPTKIINSIKAVIGKK</sequence>
<dbReference type="CDD" id="cd00761">
    <property type="entry name" value="Glyco_tranf_GTA_type"/>
    <property type="match status" value="1"/>
</dbReference>
<dbReference type="Gene3D" id="3.90.550.10">
    <property type="entry name" value="Spore Coat Polysaccharide Biosynthesis Protein SpsA, Chain A"/>
    <property type="match status" value="1"/>
</dbReference>
<keyword evidence="2" id="KW-0808">Transferase</keyword>
<reference evidence="2 3" key="1">
    <citation type="submission" date="2019-11" db="EMBL/GenBank/DDBJ databases">
        <title>Streptococcus uberis isolated from clinical mastitis cases on a southeastern Queensland dairy.</title>
        <authorList>
            <person name="Workentine M.L."/>
            <person name="Price R."/>
            <person name="Olchowy T."/>
        </authorList>
    </citation>
    <scope>NUCLEOTIDE SEQUENCE [LARGE SCALE GENOMIC DNA]</scope>
    <source>
        <strain evidence="2 3">OLC4459-A17</strain>
    </source>
</reference>
<evidence type="ECO:0000313" key="2">
    <source>
        <dbReference type="EMBL" id="MTD01592.1"/>
    </source>
</evidence>
<protein>
    <submittedName>
        <fullName evidence="2">Glycosyltransferase</fullName>
    </submittedName>
</protein>
<name>A0A6L6G856_STRUB</name>